<gene>
    <name evidence="2" type="ORF">K0T92_21680</name>
</gene>
<proteinExistence type="predicted"/>
<dbReference type="InterPro" id="IPR000182">
    <property type="entry name" value="GNAT_dom"/>
</dbReference>
<dbReference type="InterPro" id="IPR016181">
    <property type="entry name" value="Acyl_CoA_acyltransferase"/>
</dbReference>
<reference evidence="2 3" key="1">
    <citation type="submission" date="2021-07" db="EMBL/GenBank/DDBJ databases">
        <title>Paenibacillus radiodurans sp. nov., isolated from the southeastern edge of Tengger Desert.</title>
        <authorList>
            <person name="Zhang G."/>
        </authorList>
    </citation>
    <scope>NUCLEOTIDE SEQUENCE [LARGE SCALE GENOMIC DNA]</scope>
    <source>
        <strain evidence="2 3">DT7-4</strain>
    </source>
</reference>
<evidence type="ECO:0000259" key="1">
    <source>
        <dbReference type="PROSITE" id="PS51186"/>
    </source>
</evidence>
<name>A0ABS7DBL2_9BACL</name>
<dbReference type="EMBL" id="JAHZIJ010000023">
    <property type="protein sequence ID" value="MBW7477334.1"/>
    <property type="molecule type" value="Genomic_DNA"/>
</dbReference>
<accession>A0ABS7DBL2</accession>
<keyword evidence="3" id="KW-1185">Reference proteome</keyword>
<dbReference type="Pfam" id="PF00583">
    <property type="entry name" value="Acetyltransf_1"/>
    <property type="match status" value="1"/>
</dbReference>
<dbReference type="GO" id="GO:0016746">
    <property type="term" value="F:acyltransferase activity"/>
    <property type="evidence" value="ECO:0007669"/>
    <property type="project" value="UniProtKB-KW"/>
</dbReference>
<protein>
    <submittedName>
        <fullName evidence="2">GNAT family N-acetyltransferase</fullName>
        <ecNumber evidence="2">2.3.1.-</ecNumber>
    </submittedName>
</protein>
<dbReference type="Proteomes" id="UP000812277">
    <property type="component" value="Unassembled WGS sequence"/>
</dbReference>
<dbReference type="Gene3D" id="3.40.630.30">
    <property type="match status" value="1"/>
</dbReference>
<dbReference type="CDD" id="cd04301">
    <property type="entry name" value="NAT_SF"/>
    <property type="match status" value="1"/>
</dbReference>
<keyword evidence="2" id="KW-0808">Transferase</keyword>
<keyword evidence="2" id="KW-0012">Acyltransferase</keyword>
<organism evidence="2 3">
    <name type="scientific">Paenibacillus oenotherae</name>
    <dbReference type="NCBI Taxonomy" id="1435645"/>
    <lineage>
        <taxon>Bacteria</taxon>
        <taxon>Bacillati</taxon>
        <taxon>Bacillota</taxon>
        <taxon>Bacilli</taxon>
        <taxon>Bacillales</taxon>
        <taxon>Paenibacillaceae</taxon>
        <taxon>Paenibacillus</taxon>
    </lineage>
</organism>
<evidence type="ECO:0000313" key="3">
    <source>
        <dbReference type="Proteomes" id="UP000812277"/>
    </source>
</evidence>
<dbReference type="PROSITE" id="PS51186">
    <property type="entry name" value="GNAT"/>
    <property type="match status" value="1"/>
</dbReference>
<comment type="caution">
    <text evidence="2">The sequence shown here is derived from an EMBL/GenBank/DDBJ whole genome shotgun (WGS) entry which is preliminary data.</text>
</comment>
<evidence type="ECO:0000313" key="2">
    <source>
        <dbReference type="EMBL" id="MBW7477334.1"/>
    </source>
</evidence>
<sequence>MITIHEVEYDKKPALKNLLELYRYDFTEFDPDDVNEDGLYDDYMNFDYYWTEEGRYPFFIRVDGKLAGFALVREIGTSEHNQTIYSVAEFFVMKKYRQLGVGQHASTALFNRFHGIWRVAQIEANTPAQAFWRKTISRYTNDDYQEVREEDWHGPVQMFVSGAR</sequence>
<dbReference type="SUPFAM" id="SSF55729">
    <property type="entry name" value="Acyl-CoA N-acyltransferases (Nat)"/>
    <property type="match status" value="1"/>
</dbReference>
<feature type="domain" description="N-acetyltransferase" evidence="1">
    <location>
        <begin position="2"/>
        <end position="163"/>
    </location>
</feature>
<dbReference type="EC" id="2.3.1.-" evidence="2"/>
<dbReference type="RefSeq" id="WP_219874587.1">
    <property type="nucleotide sequence ID" value="NZ_JAHZIJ010000023.1"/>
</dbReference>